<keyword evidence="5" id="KW-1185">Reference proteome</keyword>
<evidence type="ECO:0000313" key="5">
    <source>
        <dbReference type="Proteomes" id="UP000064893"/>
    </source>
</evidence>
<feature type="site" description="Positions MEP for the nucleophilic attack" evidence="3">
    <location>
        <position position="157"/>
    </location>
</feature>
<dbReference type="InterPro" id="IPR001228">
    <property type="entry name" value="IspD"/>
</dbReference>
<evidence type="ECO:0000256" key="2">
    <source>
        <dbReference type="ARBA" id="ARBA00022695"/>
    </source>
</evidence>
<dbReference type="STRING" id="1307839.L21SP5_02327"/>
<dbReference type="PANTHER" id="PTHR32125">
    <property type="entry name" value="2-C-METHYL-D-ERYTHRITOL 4-PHOSPHATE CYTIDYLYLTRANSFERASE, CHLOROPLASTIC"/>
    <property type="match status" value="1"/>
</dbReference>
<dbReference type="SUPFAM" id="SSF53448">
    <property type="entry name" value="Nucleotide-diphospho-sugar transferases"/>
    <property type="match status" value="1"/>
</dbReference>
<dbReference type="CDD" id="cd02516">
    <property type="entry name" value="CDP-ME_synthetase"/>
    <property type="match status" value="1"/>
</dbReference>
<comment type="catalytic activity">
    <reaction evidence="3">
        <text>2-C-methyl-D-erythritol 4-phosphate + CTP + H(+) = 4-CDP-2-C-methyl-D-erythritol + diphosphate</text>
        <dbReference type="Rhea" id="RHEA:13429"/>
        <dbReference type="ChEBI" id="CHEBI:15378"/>
        <dbReference type="ChEBI" id="CHEBI:33019"/>
        <dbReference type="ChEBI" id="CHEBI:37563"/>
        <dbReference type="ChEBI" id="CHEBI:57823"/>
        <dbReference type="ChEBI" id="CHEBI:58262"/>
        <dbReference type="EC" id="2.7.7.60"/>
    </reaction>
</comment>
<sequence>MLKTIESKYGVVIVAGGSGKRFGNEIPKQFLTLNQYPVLMHTIRQFSQSIEKIEIAVVLPENHHETWKRLCAAYDFNIPHHISSGGTERFYSVKNGLEKIADCELIGIHDGVRPLTPHKLIQQCFESAGRHGSCVPVMPVTDSLRKGNYQQNKPISRENLYRVQTPQVFRQNWIIKAYEQEFDPAFTDDATVLEKLGYPVFLTDGTEKNIKITKPEDLNLAAFYLKEQHT</sequence>
<gene>
    <name evidence="3 4" type="primary">ispD</name>
    <name evidence="4" type="ORF">L21SP5_02327</name>
</gene>
<feature type="site" description="Transition state stabilizer" evidence="3">
    <location>
        <position position="21"/>
    </location>
</feature>
<protein>
    <recommendedName>
        <fullName evidence="3">2-C-methyl-D-erythritol 4-phosphate cytidylyltransferase</fullName>
        <ecNumber evidence="3">2.7.7.60</ecNumber>
    </recommendedName>
    <alternativeName>
        <fullName evidence="3">4-diphosphocytidyl-2C-methyl-D-erythritol synthase</fullName>
    </alternativeName>
    <alternativeName>
        <fullName evidence="3">MEP cytidylyltransferase</fullName>
        <shortName evidence="3">MCT</shortName>
    </alternativeName>
</protein>
<evidence type="ECO:0000313" key="4">
    <source>
        <dbReference type="EMBL" id="ALO15959.1"/>
    </source>
</evidence>
<keyword evidence="3" id="KW-0414">Isoprene biosynthesis</keyword>
<dbReference type="KEGG" id="blq:L21SP5_02327"/>
<dbReference type="EMBL" id="CP013118">
    <property type="protein sequence ID" value="ALO15959.1"/>
    <property type="molecule type" value="Genomic_DNA"/>
</dbReference>
<proteinExistence type="inferred from homology"/>
<dbReference type="NCBIfam" id="TIGR00453">
    <property type="entry name" value="ispD"/>
    <property type="match status" value="1"/>
</dbReference>
<dbReference type="NCBIfam" id="NF001186">
    <property type="entry name" value="PRK00155.2-3"/>
    <property type="match status" value="1"/>
</dbReference>
<dbReference type="Gene3D" id="3.90.550.10">
    <property type="entry name" value="Spore Coat Polysaccharide Biosynthesis Protein SpsA, Chain A"/>
    <property type="match status" value="1"/>
</dbReference>
<dbReference type="RefSeq" id="WP_057953373.1">
    <property type="nucleotide sequence ID" value="NZ_CP013118.1"/>
</dbReference>
<evidence type="ECO:0000256" key="3">
    <source>
        <dbReference type="HAMAP-Rule" id="MF_00108"/>
    </source>
</evidence>
<comment type="pathway">
    <text evidence="3">Isoprenoid biosynthesis; isopentenyl diphosphate biosynthesis via DXP pathway; isopentenyl diphosphate from 1-deoxy-D-xylulose 5-phosphate: step 2/6.</text>
</comment>
<evidence type="ECO:0000256" key="1">
    <source>
        <dbReference type="ARBA" id="ARBA00022679"/>
    </source>
</evidence>
<dbReference type="EC" id="2.7.7.60" evidence="3"/>
<dbReference type="OrthoDB" id="9806837at2"/>
<name>A0A0S2I125_9BACT</name>
<dbReference type="GO" id="GO:0050518">
    <property type="term" value="F:2-C-methyl-D-erythritol 4-phosphate cytidylyltransferase activity"/>
    <property type="evidence" value="ECO:0007669"/>
    <property type="project" value="UniProtKB-UniRule"/>
</dbReference>
<dbReference type="Pfam" id="PF01128">
    <property type="entry name" value="IspD"/>
    <property type="match status" value="1"/>
</dbReference>
<dbReference type="Proteomes" id="UP000064893">
    <property type="component" value="Chromosome"/>
</dbReference>
<keyword evidence="2 3" id="KW-0548">Nucleotidyltransferase</keyword>
<keyword evidence="1 3" id="KW-0808">Transferase</keyword>
<dbReference type="PANTHER" id="PTHR32125:SF4">
    <property type="entry name" value="2-C-METHYL-D-ERYTHRITOL 4-PHOSPHATE CYTIDYLYLTRANSFERASE, CHLOROPLASTIC"/>
    <property type="match status" value="1"/>
</dbReference>
<dbReference type="GO" id="GO:0019288">
    <property type="term" value="P:isopentenyl diphosphate biosynthetic process, methylerythritol 4-phosphate pathway"/>
    <property type="evidence" value="ECO:0007669"/>
    <property type="project" value="UniProtKB-UniRule"/>
</dbReference>
<dbReference type="InterPro" id="IPR029044">
    <property type="entry name" value="Nucleotide-diphossugar_trans"/>
</dbReference>
<accession>A0A0S2I125</accession>
<feature type="site" description="Positions MEP for the nucleophilic attack" evidence="3">
    <location>
        <position position="211"/>
    </location>
</feature>
<comment type="similarity">
    <text evidence="3">Belongs to the IspD/TarI cytidylyltransferase family. IspD subfamily.</text>
</comment>
<dbReference type="HAMAP" id="MF_00108">
    <property type="entry name" value="IspD"/>
    <property type="match status" value="1"/>
</dbReference>
<dbReference type="FunFam" id="3.90.550.10:FF:000003">
    <property type="entry name" value="2-C-methyl-D-erythritol 4-phosphate cytidylyltransferase"/>
    <property type="match status" value="1"/>
</dbReference>
<comment type="function">
    <text evidence="3">Catalyzes the formation of 4-diphosphocytidyl-2-C-methyl-D-erythritol from CTP and 2-C-methyl-D-erythritol 4-phosphate (MEP).</text>
</comment>
<organism evidence="4 5">
    <name type="scientific">Salinivirga cyanobacteriivorans</name>
    <dbReference type="NCBI Taxonomy" id="1307839"/>
    <lineage>
        <taxon>Bacteria</taxon>
        <taxon>Pseudomonadati</taxon>
        <taxon>Bacteroidota</taxon>
        <taxon>Bacteroidia</taxon>
        <taxon>Bacteroidales</taxon>
        <taxon>Salinivirgaceae</taxon>
        <taxon>Salinivirga</taxon>
    </lineage>
</organism>
<dbReference type="InterPro" id="IPR034683">
    <property type="entry name" value="IspD/TarI"/>
</dbReference>
<reference evidence="4 5" key="1">
    <citation type="submission" date="2015-11" db="EMBL/GenBank/DDBJ databases">
        <title>Description and complete genome sequence of a novel strain predominating in hypersaline microbial mats and representing a new family of the Bacteriodetes phylum.</title>
        <authorList>
            <person name="Spring S."/>
            <person name="Bunk B."/>
            <person name="Sproer C."/>
            <person name="Klenk H.-P."/>
        </authorList>
    </citation>
    <scope>NUCLEOTIDE SEQUENCE [LARGE SCALE GENOMIC DNA]</scope>
    <source>
        <strain evidence="4 5">L21-Spi-D4</strain>
    </source>
</reference>
<feature type="site" description="Transition state stabilizer" evidence="3">
    <location>
        <position position="28"/>
    </location>
</feature>
<dbReference type="InterPro" id="IPR050088">
    <property type="entry name" value="IspD/TarI_cytidylyltransf_bact"/>
</dbReference>
<dbReference type="AlphaFoldDB" id="A0A0S2I125"/>
<dbReference type="UniPathway" id="UPA00056">
    <property type="reaction ID" value="UER00093"/>
</dbReference>